<evidence type="ECO:0000313" key="8">
    <source>
        <dbReference type="Proteomes" id="UP000032233"/>
    </source>
</evidence>
<keyword evidence="2" id="KW-1003">Cell membrane</keyword>
<evidence type="ECO:0000256" key="2">
    <source>
        <dbReference type="ARBA" id="ARBA00022475"/>
    </source>
</evidence>
<dbReference type="AlphaFoldDB" id="A0A0D2JCI3"/>
<reference evidence="7 8" key="1">
    <citation type="submission" date="2013-11" db="EMBL/GenBank/DDBJ databases">
        <title>Metagenomic analysis of a methanogenic consortium involved in long chain n-alkane degradation.</title>
        <authorList>
            <person name="Davidova I.A."/>
            <person name="Callaghan A.V."/>
            <person name="Wawrik B."/>
            <person name="Pruitt S."/>
            <person name="Marks C."/>
            <person name="Duncan K.E."/>
            <person name="Suflita J.M."/>
        </authorList>
    </citation>
    <scope>NUCLEOTIDE SEQUENCE [LARGE SCALE GENOMIC DNA]</scope>
    <source>
        <strain evidence="7 8">SPR</strain>
    </source>
</reference>
<comment type="subcellular location">
    <subcellularLocation>
        <location evidence="1">Cell membrane</location>
        <topology evidence="1">Multi-pass membrane protein</topology>
    </subcellularLocation>
</comment>
<dbReference type="InterPro" id="IPR005598">
    <property type="entry name" value="ATP_synth_I"/>
</dbReference>
<gene>
    <name evidence="7" type="ORF">X474_00625</name>
</gene>
<feature type="transmembrane region" description="Helical" evidence="6">
    <location>
        <begin position="41"/>
        <end position="58"/>
    </location>
</feature>
<evidence type="ECO:0000256" key="5">
    <source>
        <dbReference type="ARBA" id="ARBA00023136"/>
    </source>
</evidence>
<keyword evidence="8" id="KW-1185">Reference proteome</keyword>
<dbReference type="STRING" id="1429043.X474_00625"/>
<proteinExistence type="predicted"/>
<evidence type="ECO:0000256" key="3">
    <source>
        <dbReference type="ARBA" id="ARBA00022692"/>
    </source>
</evidence>
<dbReference type="Pfam" id="PF03899">
    <property type="entry name" value="ATP-synt_I"/>
    <property type="match status" value="1"/>
</dbReference>
<sequence>MSVVVGGVVAVINFRLLEKTLCKAFLPRDTKGAMGVVLFKYYLRFIATALSLWILVSQELVEPLGLLVGLSVVVVSVIIFGAVKARRLYKEAY</sequence>
<dbReference type="GO" id="GO:0005886">
    <property type="term" value="C:plasma membrane"/>
    <property type="evidence" value="ECO:0007669"/>
    <property type="project" value="UniProtKB-SubCell"/>
</dbReference>
<dbReference type="EMBL" id="AZAC01000001">
    <property type="protein sequence ID" value="KIX15849.1"/>
    <property type="molecule type" value="Genomic_DNA"/>
</dbReference>
<protein>
    <submittedName>
        <fullName evidence="7">ATP synthase subunit I</fullName>
    </submittedName>
</protein>
<evidence type="ECO:0000256" key="1">
    <source>
        <dbReference type="ARBA" id="ARBA00004651"/>
    </source>
</evidence>
<comment type="caution">
    <text evidence="7">The sequence shown here is derived from an EMBL/GenBank/DDBJ whole genome shotgun (WGS) entry which is preliminary data.</text>
</comment>
<feature type="transmembrane region" description="Helical" evidence="6">
    <location>
        <begin position="64"/>
        <end position="83"/>
    </location>
</feature>
<accession>A0A0D2JCI3</accession>
<keyword evidence="5 6" id="KW-0472">Membrane</keyword>
<organism evidence="7 8">
    <name type="scientific">Dethiosulfatarculus sandiegensis</name>
    <dbReference type="NCBI Taxonomy" id="1429043"/>
    <lineage>
        <taxon>Bacteria</taxon>
        <taxon>Pseudomonadati</taxon>
        <taxon>Thermodesulfobacteriota</taxon>
        <taxon>Desulfarculia</taxon>
        <taxon>Desulfarculales</taxon>
        <taxon>Desulfarculaceae</taxon>
        <taxon>Dethiosulfatarculus</taxon>
    </lineage>
</organism>
<name>A0A0D2JCI3_9BACT</name>
<dbReference type="Proteomes" id="UP000032233">
    <property type="component" value="Unassembled WGS sequence"/>
</dbReference>
<evidence type="ECO:0000313" key="7">
    <source>
        <dbReference type="EMBL" id="KIX15849.1"/>
    </source>
</evidence>
<keyword evidence="4 6" id="KW-1133">Transmembrane helix</keyword>
<evidence type="ECO:0000256" key="4">
    <source>
        <dbReference type="ARBA" id="ARBA00022989"/>
    </source>
</evidence>
<evidence type="ECO:0000256" key="6">
    <source>
        <dbReference type="SAM" id="Phobius"/>
    </source>
</evidence>
<dbReference type="InParanoid" id="A0A0D2JCI3"/>
<keyword evidence="3 6" id="KW-0812">Transmembrane</keyword>